<dbReference type="InterPro" id="IPR036770">
    <property type="entry name" value="Ankyrin_rpt-contain_sf"/>
</dbReference>
<feature type="repeat" description="ANK" evidence="3">
    <location>
        <begin position="178"/>
        <end position="210"/>
    </location>
</feature>
<keyword evidence="1" id="KW-0677">Repeat</keyword>
<dbReference type="AlphaFoldDB" id="A0A7K1FRR9"/>
<gene>
    <name evidence="4" type="ORF">GIS00_23150</name>
</gene>
<keyword evidence="2 3" id="KW-0040">ANK repeat</keyword>
<dbReference type="InterPro" id="IPR002110">
    <property type="entry name" value="Ankyrin_rpt"/>
</dbReference>
<comment type="caution">
    <text evidence="4">The sequence shown here is derived from an EMBL/GenBank/DDBJ whole genome shotgun (WGS) entry which is preliminary data.</text>
</comment>
<sequence>MFRPSDDHLQLLFEFGLGTGDGGSWHRRLPEVTDDPAGLLEVQLAWAVTHRMPDRVRLLAGHGVPIDRPLRRGYGAGNLTPVQLAARIGDPGMVRLLVDLGAPASDDPVSTALAVLLDGDGTAIAALDPAVVTGLRRTHPSLVLRAAVNDRPDVVTALVGLGWDVNAYGRQDAPIEEKWETALHHAAGEGKADLARHLLALGADPTLTDRRFSATPAGWAAHLGHPDLAAALEQAVRDRQQRGSGR</sequence>
<reference evidence="4 5" key="1">
    <citation type="submission" date="2019-11" db="EMBL/GenBank/DDBJ databases">
        <authorList>
            <person name="Jiang L.-Q."/>
        </authorList>
    </citation>
    <scope>NUCLEOTIDE SEQUENCE [LARGE SCALE GENOMIC DNA]</scope>
    <source>
        <strain evidence="4 5">YIM 132087</strain>
    </source>
</reference>
<evidence type="ECO:0000256" key="1">
    <source>
        <dbReference type="ARBA" id="ARBA00022737"/>
    </source>
</evidence>
<evidence type="ECO:0000256" key="2">
    <source>
        <dbReference type="ARBA" id="ARBA00023043"/>
    </source>
</evidence>
<name>A0A7K1FRR9_9ACTN</name>
<dbReference type="PROSITE" id="PS50088">
    <property type="entry name" value="ANK_REPEAT"/>
    <property type="match status" value="1"/>
</dbReference>
<protein>
    <recommendedName>
        <fullName evidence="6">Ankyrin repeat domain-containing protein</fullName>
    </recommendedName>
</protein>
<keyword evidence="5" id="KW-1185">Reference proteome</keyword>
<evidence type="ECO:0008006" key="6">
    <source>
        <dbReference type="Google" id="ProtNLM"/>
    </source>
</evidence>
<dbReference type="EMBL" id="WLYK01000011">
    <property type="protein sequence ID" value="MTD16835.1"/>
    <property type="molecule type" value="Genomic_DNA"/>
</dbReference>
<accession>A0A7K1FRR9</accession>
<proteinExistence type="predicted"/>
<dbReference type="PANTHER" id="PTHR24198:SF165">
    <property type="entry name" value="ANKYRIN REPEAT-CONTAINING PROTEIN-RELATED"/>
    <property type="match status" value="1"/>
</dbReference>
<evidence type="ECO:0000256" key="3">
    <source>
        <dbReference type="PROSITE-ProRule" id="PRU00023"/>
    </source>
</evidence>
<dbReference type="Gene3D" id="1.25.40.20">
    <property type="entry name" value="Ankyrin repeat-containing domain"/>
    <property type="match status" value="2"/>
</dbReference>
<evidence type="ECO:0000313" key="5">
    <source>
        <dbReference type="Proteomes" id="UP000460221"/>
    </source>
</evidence>
<evidence type="ECO:0000313" key="4">
    <source>
        <dbReference type="EMBL" id="MTD16835.1"/>
    </source>
</evidence>
<dbReference type="Pfam" id="PF00023">
    <property type="entry name" value="Ank"/>
    <property type="match status" value="1"/>
</dbReference>
<dbReference type="Proteomes" id="UP000460221">
    <property type="component" value="Unassembled WGS sequence"/>
</dbReference>
<organism evidence="4 5">
    <name type="scientific">Nakamurella alba</name>
    <dbReference type="NCBI Taxonomy" id="2665158"/>
    <lineage>
        <taxon>Bacteria</taxon>
        <taxon>Bacillati</taxon>
        <taxon>Actinomycetota</taxon>
        <taxon>Actinomycetes</taxon>
        <taxon>Nakamurellales</taxon>
        <taxon>Nakamurellaceae</taxon>
        <taxon>Nakamurella</taxon>
    </lineage>
</organism>
<dbReference type="PANTHER" id="PTHR24198">
    <property type="entry name" value="ANKYRIN REPEAT AND PROTEIN KINASE DOMAIN-CONTAINING PROTEIN"/>
    <property type="match status" value="1"/>
</dbReference>
<dbReference type="SMART" id="SM00248">
    <property type="entry name" value="ANK"/>
    <property type="match status" value="4"/>
</dbReference>
<dbReference type="SUPFAM" id="SSF48403">
    <property type="entry name" value="Ankyrin repeat"/>
    <property type="match status" value="1"/>
</dbReference>
<dbReference type="PROSITE" id="PS50297">
    <property type="entry name" value="ANK_REP_REGION"/>
    <property type="match status" value="1"/>
</dbReference>